<feature type="region of interest" description="Disordered" evidence="1">
    <location>
        <begin position="402"/>
        <end position="427"/>
    </location>
</feature>
<accession>A0ABQ0L3G5</accession>
<evidence type="ECO:0000256" key="1">
    <source>
        <dbReference type="SAM" id="MobiDB-lite"/>
    </source>
</evidence>
<evidence type="ECO:0000313" key="3">
    <source>
        <dbReference type="Proteomes" id="UP000815677"/>
    </source>
</evidence>
<proteinExistence type="predicted"/>
<gene>
    <name evidence="2" type="ORF">MCHLO_03015</name>
</gene>
<name>A0ABQ0L3G5_MYCCL</name>
<dbReference type="Proteomes" id="UP000815677">
    <property type="component" value="Unassembled WGS sequence"/>
</dbReference>
<evidence type="ECO:0000313" key="2">
    <source>
        <dbReference type="EMBL" id="GAT45435.1"/>
    </source>
</evidence>
<organism evidence="2 3">
    <name type="scientific">Mycena chlorophos</name>
    <name type="common">Agaric fungus</name>
    <name type="synonym">Agaricus chlorophos</name>
    <dbReference type="NCBI Taxonomy" id="658473"/>
    <lineage>
        <taxon>Eukaryota</taxon>
        <taxon>Fungi</taxon>
        <taxon>Dikarya</taxon>
        <taxon>Basidiomycota</taxon>
        <taxon>Agaricomycotina</taxon>
        <taxon>Agaricomycetes</taxon>
        <taxon>Agaricomycetidae</taxon>
        <taxon>Agaricales</taxon>
        <taxon>Marasmiineae</taxon>
        <taxon>Mycenaceae</taxon>
        <taxon>Mycena</taxon>
    </lineage>
</organism>
<sequence length="427" mass="46922">MPQRALEDTGAHPPSQARATPTMWTFVDAAIAHADDLPDLQLSTNEESPRYPNRLNARSLLVWRAFEMLKQSRIFRQDRAIATQYFGRIWRWCLFFLQAGHTVLMPLAQSRQDVVRGCALLVAQALVHDSLLRVLLESPGGVAFLVECLSLAQREPKRRGLVTSVMRALWALEAQDFDDAALSHFSASDSFIAQVAVGGLRLASTSYPDAPVRRPAALLSTLRFILGCTADPVNSTSLYRALVEAGVFGEVAKSIRTLCEDTYVGAHDRPLALEYAFITLAELAARRETDTMWAEVFAADFLHSLAVLTQMDGAQVVLAGLLDLLVGTMSRSLWMPRVLDALHGPGGLSGFKGVDLERLACLGPDFNRVWNCIGTMEQQMRLQDAVAAVKTVEKNRKMCENVRAATPSSSTGRFKLPSAPLSGRVQL</sequence>
<protein>
    <submittedName>
        <fullName evidence="2">Uncharacterized protein</fullName>
    </submittedName>
</protein>
<reference evidence="2" key="1">
    <citation type="submission" date="2014-09" db="EMBL/GenBank/DDBJ databases">
        <title>Genome sequence of the luminous mushroom Mycena chlorophos for searching fungal bioluminescence genes.</title>
        <authorList>
            <person name="Tanaka Y."/>
            <person name="Kasuga D."/>
            <person name="Oba Y."/>
            <person name="Hase S."/>
            <person name="Sato K."/>
            <person name="Oba Y."/>
            <person name="Sakakibara Y."/>
        </authorList>
    </citation>
    <scope>NUCLEOTIDE SEQUENCE</scope>
</reference>
<keyword evidence="3" id="KW-1185">Reference proteome</keyword>
<dbReference type="EMBL" id="DF841341">
    <property type="protein sequence ID" value="GAT45435.1"/>
    <property type="molecule type" value="Genomic_DNA"/>
</dbReference>